<evidence type="ECO:0000313" key="4">
    <source>
        <dbReference type="Proteomes" id="UP001605036"/>
    </source>
</evidence>
<protein>
    <recommendedName>
        <fullName evidence="2">F-box domain-containing protein</fullName>
    </recommendedName>
</protein>
<dbReference type="Gene3D" id="1.20.1280.50">
    <property type="match status" value="1"/>
</dbReference>
<dbReference type="Pfam" id="PF12937">
    <property type="entry name" value="F-box-like"/>
    <property type="match status" value="1"/>
</dbReference>
<dbReference type="Proteomes" id="UP001605036">
    <property type="component" value="Unassembled WGS sequence"/>
</dbReference>
<comment type="caution">
    <text evidence="3">The sequence shown here is derived from an EMBL/GenBank/DDBJ whole genome shotgun (WGS) entry which is preliminary data.</text>
</comment>
<reference evidence="3 4" key="1">
    <citation type="submission" date="2024-09" db="EMBL/GenBank/DDBJ databases">
        <title>Chromosome-scale assembly of Riccia fluitans.</title>
        <authorList>
            <person name="Paukszto L."/>
            <person name="Sawicki J."/>
            <person name="Karawczyk K."/>
            <person name="Piernik-Szablinska J."/>
            <person name="Szczecinska M."/>
            <person name="Mazdziarz M."/>
        </authorList>
    </citation>
    <scope>NUCLEOTIDE SEQUENCE [LARGE SCALE GENOMIC DNA]</scope>
    <source>
        <strain evidence="3">Rf_01</strain>
        <tissue evidence="3">Aerial parts of the thallus</tissue>
    </source>
</reference>
<dbReference type="InterPro" id="IPR001810">
    <property type="entry name" value="F-box_dom"/>
</dbReference>
<dbReference type="AlphaFoldDB" id="A0ABD1ZPA2"/>
<dbReference type="PROSITE" id="PS50181">
    <property type="entry name" value="FBOX"/>
    <property type="match status" value="1"/>
</dbReference>
<dbReference type="EMBL" id="JBHFFA010000001">
    <property type="protein sequence ID" value="KAL2653278.1"/>
    <property type="molecule type" value="Genomic_DNA"/>
</dbReference>
<name>A0ABD1ZPA2_9MARC</name>
<evidence type="ECO:0000256" key="1">
    <source>
        <dbReference type="SAM" id="MobiDB-lite"/>
    </source>
</evidence>
<dbReference type="InterPro" id="IPR036047">
    <property type="entry name" value="F-box-like_dom_sf"/>
</dbReference>
<feature type="region of interest" description="Disordered" evidence="1">
    <location>
        <begin position="1"/>
        <end position="20"/>
    </location>
</feature>
<sequence length="170" mass="19498">MLINQSAAMREAGDSDWGSGMSGLDDQLSRRGRSSECASVCCSSNEERCVALLLPHEVIMRVFSQLDYRDLIHCSLACKQWHSESKDLREGWREEYWEACSVRGLIHYRLREITSILLLSPVLMICRGQSRPGRYSQPRVENRRSRMKQLIAVVLNTLFGNTLGIFENRC</sequence>
<proteinExistence type="predicted"/>
<dbReference type="CDD" id="cd09917">
    <property type="entry name" value="F-box_SF"/>
    <property type="match status" value="1"/>
</dbReference>
<evidence type="ECO:0000313" key="3">
    <source>
        <dbReference type="EMBL" id="KAL2653278.1"/>
    </source>
</evidence>
<dbReference type="SMART" id="SM00256">
    <property type="entry name" value="FBOX"/>
    <property type="match status" value="1"/>
</dbReference>
<feature type="domain" description="F-box" evidence="2">
    <location>
        <begin position="48"/>
        <end position="95"/>
    </location>
</feature>
<keyword evidence="4" id="KW-1185">Reference proteome</keyword>
<evidence type="ECO:0000259" key="2">
    <source>
        <dbReference type="PROSITE" id="PS50181"/>
    </source>
</evidence>
<accession>A0ABD1ZPA2</accession>
<gene>
    <name evidence="3" type="ORF">R1flu_021406</name>
</gene>
<organism evidence="3 4">
    <name type="scientific">Riccia fluitans</name>
    <dbReference type="NCBI Taxonomy" id="41844"/>
    <lineage>
        <taxon>Eukaryota</taxon>
        <taxon>Viridiplantae</taxon>
        <taxon>Streptophyta</taxon>
        <taxon>Embryophyta</taxon>
        <taxon>Marchantiophyta</taxon>
        <taxon>Marchantiopsida</taxon>
        <taxon>Marchantiidae</taxon>
        <taxon>Marchantiales</taxon>
        <taxon>Ricciaceae</taxon>
        <taxon>Riccia</taxon>
    </lineage>
</organism>
<dbReference type="SUPFAM" id="SSF81383">
    <property type="entry name" value="F-box domain"/>
    <property type="match status" value="1"/>
</dbReference>